<feature type="compositionally biased region" description="Polar residues" evidence="1">
    <location>
        <begin position="90"/>
        <end position="106"/>
    </location>
</feature>
<evidence type="ECO:0000256" key="1">
    <source>
        <dbReference type="SAM" id="MobiDB-lite"/>
    </source>
</evidence>
<protein>
    <submittedName>
        <fullName evidence="2">Uncharacterized protein</fullName>
    </submittedName>
</protein>
<accession>A0A6C0IIV5</accession>
<feature type="region of interest" description="Disordered" evidence="1">
    <location>
        <begin position="59"/>
        <end position="106"/>
    </location>
</feature>
<organism evidence="2">
    <name type="scientific">viral metagenome</name>
    <dbReference type="NCBI Taxonomy" id="1070528"/>
    <lineage>
        <taxon>unclassified sequences</taxon>
        <taxon>metagenomes</taxon>
        <taxon>organismal metagenomes</taxon>
    </lineage>
</organism>
<name>A0A6C0IIV5_9ZZZZ</name>
<evidence type="ECO:0000313" key="2">
    <source>
        <dbReference type="EMBL" id="QHT92560.1"/>
    </source>
</evidence>
<dbReference type="EMBL" id="MN740191">
    <property type="protein sequence ID" value="QHT92560.1"/>
    <property type="molecule type" value="Genomic_DNA"/>
</dbReference>
<reference evidence="2" key="1">
    <citation type="journal article" date="2020" name="Nature">
        <title>Giant virus diversity and host interactions through global metagenomics.</title>
        <authorList>
            <person name="Schulz F."/>
            <person name="Roux S."/>
            <person name="Paez-Espino D."/>
            <person name="Jungbluth S."/>
            <person name="Walsh D.A."/>
            <person name="Denef V.J."/>
            <person name="McMahon K.D."/>
            <person name="Konstantinidis K.T."/>
            <person name="Eloe-Fadrosh E.A."/>
            <person name="Kyrpides N.C."/>
            <person name="Woyke T."/>
        </authorList>
    </citation>
    <scope>NUCLEOTIDE SEQUENCE</scope>
    <source>
        <strain evidence="2">GVMAG-M-3300023184-88</strain>
    </source>
</reference>
<sequence length="106" mass="11375">MEYILVFIIVILVGILLWNRSCIIKEGFEATPASNIVNYAREDAMSPVMGDAMANAHGNAPAGIGALPGHDQEEENAHAPYVNPVPPGNPQNTNPNFKKQPPSSSH</sequence>
<dbReference type="AlphaFoldDB" id="A0A6C0IIV5"/>
<proteinExistence type="predicted"/>